<accession>A0A0G4GBX4</accession>
<dbReference type="PROSITE" id="PS51257">
    <property type="entry name" value="PROKAR_LIPOPROTEIN"/>
    <property type="match status" value="1"/>
</dbReference>
<dbReference type="Pfam" id="PF09752">
    <property type="entry name" value="ABHD18"/>
    <property type="match status" value="2"/>
</dbReference>
<dbReference type="SUPFAM" id="SSF53474">
    <property type="entry name" value="alpha/beta-Hydrolases"/>
    <property type="match status" value="1"/>
</dbReference>
<keyword evidence="1" id="KW-0472">Membrane</keyword>
<dbReference type="PANTHER" id="PTHR13617">
    <property type="entry name" value="PROTEIN ABHD18"/>
    <property type="match status" value="1"/>
</dbReference>
<dbReference type="Proteomes" id="UP000041254">
    <property type="component" value="Unassembled WGS sequence"/>
</dbReference>
<keyword evidence="1" id="KW-1133">Transmembrane helix</keyword>
<evidence type="ECO:0000313" key="3">
    <source>
        <dbReference type="Proteomes" id="UP000041254"/>
    </source>
</evidence>
<dbReference type="PhylomeDB" id="A0A0G4GBX4"/>
<protein>
    <recommendedName>
        <fullName evidence="4">Peptidase S9 prolyl oligopeptidase catalytic domain-containing protein</fullName>
    </recommendedName>
</protein>
<dbReference type="OrthoDB" id="9987145at2759"/>
<name>A0A0G4GBX4_VITBC</name>
<evidence type="ECO:0008006" key="4">
    <source>
        <dbReference type="Google" id="ProtNLM"/>
    </source>
</evidence>
<dbReference type="EMBL" id="CDMY01000623">
    <property type="protein sequence ID" value="CEM26646.1"/>
    <property type="molecule type" value="Genomic_DNA"/>
</dbReference>
<dbReference type="AlphaFoldDB" id="A0A0G4GBX4"/>
<dbReference type="OMA" id="METISWA"/>
<dbReference type="VEuPathDB" id="CryptoDB:Vbra_6188"/>
<dbReference type="PANTHER" id="PTHR13617:SF14">
    <property type="entry name" value="PROTEIN ABHD18"/>
    <property type="match status" value="1"/>
</dbReference>
<keyword evidence="1" id="KW-0812">Transmembrane</keyword>
<keyword evidence="3" id="KW-1185">Reference proteome</keyword>
<evidence type="ECO:0000313" key="2">
    <source>
        <dbReference type="EMBL" id="CEM26646.1"/>
    </source>
</evidence>
<evidence type="ECO:0000256" key="1">
    <source>
        <dbReference type="SAM" id="Phobius"/>
    </source>
</evidence>
<dbReference type="InParanoid" id="A0A0G4GBX4"/>
<dbReference type="InterPro" id="IPR029058">
    <property type="entry name" value="AB_hydrolase_fold"/>
</dbReference>
<dbReference type="InterPro" id="IPR019149">
    <property type="entry name" value="ABHD18"/>
</dbReference>
<sequence length="373" mass="40873">MAQPSREPSTSWISWLLGCFFDTLAGLLMRLLLGKDHRFFADGYGDLARCEELEGMVDKGIDVAFPDIHHMEWEDDTHGLEQQGEVSVRNASFASPCGAFTCEESKTAYVQVVAPAGGRHVRGVVIHLPQTGDMGYGFRRKTLGIPLALEGYASIILVGPYYGKRKPRSQRRHYVRNVAEYLISASTTFTEAAKLVKWAQQEWPDTHVCLSGISYGGAMAACAASILPASVAAGGVAVAPCVSSSSPKAIVGGLLVSQIDWQTLMEEKSHTRQQAYDHLSEILAARDLRELIHHTHTNAHVHVQGLKCVVTTASHDRFVVRSDGLALIKELVRMCGTVEEVWLEGGHVSSIARCTRVFVPSIRRAFQLMDGKT</sequence>
<dbReference type="Gene3D" id="3.40.50.1820">
    <property type="entry name" value="alpha/beta hydrolase"/>
    <property type="match status" value="1"/>
</dbReference>
<organism evidence="2 3">
    <name type="scientific">Vitrella brassicaformis (strain CCMP3155)</name>
    <dbReference type="NCBI Taxonomy" id="1169540"/>
    <lineage>
        <taxon>Eukaryota</taxon>
        <taxon>Sar</taxon>
        <taxon>Alveolata</taxon>
        <taxon>Colpodellida</taxon>
        <taxon>Vitrellaceae</taxon>
        <taxon>Vitrella</taxon>
    </lineage>
</organism>
<feature type="transmembrane region" description="Helical" evidence="1">
    <location>
        <begin position="12"/>
        <end position="33"/>
    </location>
</feature>
<proteinExistence type="predicted"/>
<reference evidence="2 3" key="1">
    <citation type="submission" date="2014-11" db="EMBL/GenBank/DDBJ databases">
        <authorList>
            <person name="Zhu J."/>
            <person name="Qi W."/>
            <person name="Song R."/>
        </authorList>
    </citation>
    <scope>NUCLEOTIDE SEQUENCE [LARGE SCALE GENOMIC DNA]</scope>
</reference>
<gene>
    <name evidence="2" type="ORF">Vbra_6188</name>
</gene>